<dbReference type="EMBL" id="FSSB01000002">
    <property type="protein sequence ID" value="SIO92595.1"/>
    <property type="molecule type" value="Genomic_DNA"/>
</dbReference>
<dbReference type="GO" id="GO:0008889">
    <property type="term" value="F:glycerophosphodiester phosphodiesterase activity"/>
    <property type="evidence" value="ECO:0007669"/>
    <property type="project" value="UniProtKB-EC"/>
</dbReference>
<dbReference type="CDD" id="cd08562">
    <property type="entry name" value="GDPD_EcUgpQ_like"/>
    <property type="match status" value="1"/>
</dbReference>
<evidence type="ECO:0000313" key="2">
    <source>
        <dbReference type="EMBL" id="SIO92595.1"/>
    </source>
</evidence>
<dbReference type="PROSITE" id="PS51704">
    <property type="entry name" value="GP_PDE"/>
    <property type="match status" value="1"/>
</dbReference>
<organism evidence="2 3">
    <name type="scientific">Vibrio spartinae</name>
    <dbReference type="NCBI Taxonomy" id="1918945"/>
    <lineage>
        <taxon>Bacteria</taxon>
        <taxon>Pseudomonadati</taxon>
        <taxon>Pseudomonadota</taxon>
        <taxon>Gammaproteobacteria</taxon>
        <taxon>Vibrionales</taxon>
        <taxon>Vibrionaceae</taxon>
        <taxon>Vibrio</taxon>
    </lineage>
</organism>
<dbReference type="Proteomes" id="UP000184774">
    <property type="component" value="Unassembled WGS sequence"/>
</dbReference>
<keyword evidence="2" id="KW-0378">Hydrolase</keyword>
<gene>
    <name evidence="2" type="primary">ugpQ_1</name>
    <name evidence="2" type="ORF">VSP9026_00209</name>
</gene>
<dbReference type="AlphaFoldDB" id="A0A1N6LZI8"/>
<protein>
    <submittedName>
        <fullName evidence="2">Glycerophosphoryl diester phosphodiesterase</fullName>
        <ecNumber evidence="2">3.1.4.46</ecNumber>
    </submittedName>
</protein>
<dbReference type="GO" id="GO:0006629">
    <property type="term" value="P:lipid metabolic process"/>
    <property type="evidence" value="ECO:0007669"/>
    <property type="project" value="InterPro"/>
</dbReference>
<name>A0A1N6LZI8_9VIBR</name>
<dbReference type="InterPro" id="IPR017946">
    <property type="entry name" value="PLC-like_Pdiesterase_TIM-brl"/>
</dbReference>
<dbReference type="RefSeq" id="WP_074371245.1">
    <property type="nucleotide sequence ID" value="NZ_AP024908.1"/>
</dbReference>
<sequence>MQVMAHRGYSSQAPENTLAAFKRAIAFGCQWIELDVQLTADHIPVVIHDQTLERCTNGVGQIGELTFSELTQYSAGHWFDQAFRDETVPSLEATLQLAKQHQINLNIELKLYPGDDETLLCQRVAAVIDAVGIAQEQLLFSSFSVTALAVMQRVMPAIRRGVLWETIPSDAFEILEALDAFSVHCDYRHLDEPQAAAMKQRGYALYCYTPNHPLDVAEHWRWGVDMMITDKPHCYSPQLTGD</sequence>
<dbReference type="PANTHER" id="PTHR46211:SF1">
    <property type="entry name" value="GLYCEROPHOSPHODIESTER PHOSPHODIESTERASE, CYTOPLASMIC"/>
    <property type="match status" value="1"/>
</dbReference>
<dbReference type="Gene3D" id="3.20.20.190">
    <property type="entry name" value="Phosphatidylinositol (PI) phosphodiesterase"/>
    <property type="match status" value="1"/>
</dbReference>
<dbReference type="PANTHER" id="PTHR46211">
    <property type="entry name" value="GLYCEROPHOSPHORYL DIESTER PHOSPHODIESTERASE"/>
    <property type="match status" value="1"/>
</dbReference>
<dbReference type="PROSITE" id="PS50007">
    <property type="entry name" value="PIPLC_X_DOMAIN"/>
    <property type="match status" value="1"/>
</dbReference>
<dbReference type="SUPFAM" id="SSF51695">
    <property type="entry name" value="PLC-like phosphodiesterases"/>
    <property type="match status" value="1"/>
</dbReference>
<accession>A0A1N6LZI8</accession>
<dbReference type="EC" id="3.1.4.46" evidence="2"/>
<dbReference type="InterPro" id="IPR030395">
    <property type="entry name" value="GP_PDE_dom"/>
</dbReference>
<feature type="domain" description="GP-PDE" evidence="1">
    <location>
        <begin position="1"/>
        <end position="239"/>
    </location>
</feature>
<dbReference type="Pfam" id="PF03009">
    <property type="entry name" value="GDPD"/>
    <property type="match status" value="1"/>
</dbReference>
<dbReference type="OrthoDB" id="9795622at2"/>
<reference evidence="2 3" key="1">
    <citation type="submission" date="2016-12" db="EMBL/GenBank/DDBJ databases">
        <authorList>
            <person name="Song W.-J."/>
            <person name="Kurnit D.M."/>
        </authorList>
    </citation>
    <scope>NUCLEOTIDE SEQUENCE [LARGE SCALE GENOMIC DNA]</scope>
    <source>
        <strain evidence="2 3">CECT 9026</strain>
    </source>
</reference>
<evidence type="ECO:0000259" key="1">
    <source>
        <dbReference type="PROSITE" id="PS51704"/>
    </source>
</evidence>
<evidence type="ECO:0000313" key="3">
    <source>
        <dbReference type="Proteomes" id="UP000184774"/>
    </source>
</evidence>
<proteinExistence type="predicted"/>